<dbReference type="AlphaFoldDB" id="A0A3Q0IZ71"/>
<dbReference type="Proteomes" id="UP000079169">
    <property type="component" value="Unplaced"/>
</dbReference>
<organism evidence="3 4">
    <name type="scientific">Diaphorina citri</name>
    <name type="common">Asian citrus psyllid</name>
    <dbReference type="NCBI Taxonomy" id="121845"/>
    <lineage>
        <taxon>Eukaryota</taxon>
        <taxon>Metazoa</taxon>
        <taxon>Ecdysozoa</taxon>
        <taxon>Arthropoda</taxon>
        <taxon>Hexapoda</taxon>
        <taxon>Insecta</taxon>
        <taxon>Pterygota</taxon>
        <taxon>Neoptera</taxon>
        <taxon>Paraneoptera</taxon>
        <taxon>Hemiptera</taxon>
        <taxon>Sternorrhyncha</taxon>
        <taxon>Psylloidea</taxon>
        <taxon>Psyllidae</taxon>
        <taxon>Diaphorininae</taxon>
        <taxon>Diaphorina</taxon>
    </lineage>
</organism>
<accession>A0A3Q0IZ71</accession>
<dbReference type="InterPro" id="IPR036116">
    <property type="entry name" value="FN3_sf"/>
</dbReference>
<dbReference type="SMART" id="SM00060">
    <property type="entry name" value="FN3"/>
    <property type="match status" value="1"/>
</dbReference>
<evidence type="ECO:0000256" key="1">
    <source>
        <dbReference type="SAM" id="Phobius"/>
    </source>
</evidence>
<dbReference type="InterPro" id="IPR013783">
    <property type="entry name" value="Ig-like_fold"/>
</dbReference>
<sequence length="197" mass="21960">KSLVGGRTYHGSGKFGHKRCASSWIAPQSPNVSDYRFISFPTDSTGVTLIPPVFRPKGPKPGPPRNVSVTEVNNGFVISWQPPLERASLIQYYLIKYRTDGSWKTLNKGQIRPEENSYLVKSLVGGRTYHFRVLAYSVGSFESSEEAKFAVPARVKHKAITAGVVGGILFFIVAIILSVCFVKICNKRKRRRQEKGE</sequence>
<reference evidence="4" key="1">
    <citation type="submission" date="2025-08" db="UniProtKB">
        <authorList>
            <consortium name="RefSeq"/>
        </authorList>
    </citation>
    <scope>IDENTIFICATION</scope>
</reference>
<evidence type="ECO:0000313" key="4">
    <source>
        <dbReference type="RefSeq" id="XP_026681541.1"/>
    </source>
</evidence>
<dbReference type="KEGG" id="dci:113468656"/>
<dbReference type="STRING" id="121845.A0A3Q0IZ71"/>
<dbReference type="PaxDb" id="121845-A0A3Q0IZ71"/>
<dbReference type="Gene3D" id="2.60.40.10">
    <property type="entry name" value="Immunoglobulins"/>
    <property type="match status" value="1"/>
</dbReference>
<keyword evidence="3" id="KW-1185">Reference proteome</keyword>
<dbReference type="CDD" id="cd00063">
    <property type="entry name" value="FN3"/>
    <property type="match status" value="1"/>
</dbReference>
<evidence type="ECO:0000313" key="3">
    <source>
        <dbReference type="Proteomes" id="UP000079169"/>
    </source>
</evidence>
<keyword evidence="1" id="KW-0812">Transmembrane</keyword>
<feature type="domain" description="Fibronectin type-III" evidence="2">
    <location>
        <begin position="63"/>
        <end position="158"/>
    </location>
</feature>
<dbReference type="RefSeq" id="XP_026681541.1">
    <property type="nucleotide sequence ID" value="XM_026825740.1"/>
</dbReference>
<evidence type="ECO:0000259" key="2">
    <source>
        <dbReference type="PROSITE" id="PS50853"/>
    </source>
</evidence>
<dbReference type="InterPro" id="IPR003961">
    <property type="entry name" value="FN3_dom"/>
</dbReference>
<gene>
    <name evidence="4" type="primary">LOC113468656</name>
</gene>
<feature type="transmembrane region" description="Helical" evidence="1">
    <location>
        <begin position="159"/>
        <end position="182"/>
    </location>
</feature>
<proteinExistence type="predicted"/>
<protein>
    <submittedName>
        <fullName evidence="4">Protein turtle-like</fullName>
    </submittedName>
</protein>
<feature type="non-terminal residue" evidence="4">
    <location>
        <position position="1"/>
    </location>
</feature>
<keyword evidence="1" id="KW-1133">Transmembrane helix</keyword>
<keyword evidence="1" id="KW-0472">Membrane</keyword>
<dbReference type="PROSITE" id="PS50853">
    <property type="entry name" value="FN3"/>
    <property type="match status" value="1"/>
</dbReference>
<dbReference type="Pfam" id="PF00041">
    <property type="entry name" value="fn3"/>
    <property type="match status" value="1"/>
</dbReference>
<dbReference type="GeneID" id="113468656"/>
<dbReference type="SUPFAM" id="SSF49265">
    <property type="entry name" value="Fibronectin type III"/>
    <property type="match status" value="1"/>
</dbReference>
<name>A0A3Q0IZ71_DIACI</name>